<sequence length="86" mass="9849">MLPCASLPRAFLNHHEESFLLRSSLEDICVSMGVRYNKSRQPPLNTVNEASLRHPPNSRNRCFENPNTKKMHLTRRVGCGGVESEW</sequence>
<evidence type="ECO:0000313" key="3">
    <source>
        <dbReference type="Proteomes" id="UP000735302"/>
    </source>
</evidence>
<dbReference type="AlphaFoldDB" id="A0AAV4CXN3"/>
<name>A0AAV4CXN3_9GAST</name>
<comment type="caution">
    <text evidence="2">The sequence shown here is derived from an EMBL/GenBank/DDBJ whole genome shotgun (WGS) entry which is preliminary data.</text>
</comment>
<evidence type="ECO:0000256" key="1">
    <source>
        <dbReference type="SAM" id="MobiDB-lite"/>
    </source>
</evidence>
<organism evidence="2 3">
    <name type="scientific">Plakobranchus ocellatus</name>
    <dbReference type="NCBI Taxonomy" id="259542"/>
    <lineage>
        <taxon>Eukaryota</taxon>
        <taxon>Metazoa</taxon>
        <taxon>Spiralia</taxon>
        <taxon>Lophotrochozoa</taxon>
        <taxon>Mollusca</taxon>
        <taxon>Gastropoda</taxon>
        <taxon>Heterobranchia</taxon>
        <taxon>Euthyneura</taxon>
        <taxon>Panpulmonata</taxon>
        <taxon>Sacoglossa</taxon>
        <taxon>Placobranchoidea</taxon>
        <taxon>Plakobranchidae</taxon>
        <taxon>Plakobranchus</taxon>
    </lineage>
</organism>
<accession>A0AAV4CXN3</accession>
<proteinExistence type="predicted"/>
<evidence type="ECO:0000313" key="2">
    <source>
        <dbReference type="EMBL" id="GFO36654.1"/>
    </source>
</evidence>
<reference evidence="2 3" key="1">
    <citation type="journal article" date="2021" name="Elife">
        <title>Chloroplast acquisition without the gene transfer in kleptoplastic sea slugs, Plakobranchus ocellatus.</title>
        <authorList>
            <person name="Maeda T."/>
            <person name="Takahashi S."/>
            <person name="Yoshida T."/>
            <person name="Shimamura S."/>
            <person name="Takaki Y."/>
            <person name="Nagai Y."/>
            <person name="Toyoda A."/>
            <person name="Suzuki Y."/>
            <person name="Arimoto A."/>
            <person name="Ishii H."/>
            <person name="Satoh N."/>
            <person name="Nishiyama T."/>
            <person name="Hasebe M."/>
            <person name="Maruyama T."/>
            <person name="Minagawa J."/>
            <person name="Obokata J."/>
            <person name="Shigenobu S."/>
        </authorList>
    </citation>
    <scope>NUCLEOTIDE SEQUENCE [LARGE SCALE GENOMIC DNA]</scope>
</reference>
<dbReference type="Proteomes" id="UP000735302">
    <property type="component" value="Unassembled WGS sequence"/>
</dbReference>
<gene>
    <name evidence="2" type="ORF">PoB_006315900</name>
</gene>
<protein>
    <submittedName>
        <fullName evidence="2">Uncharacterized protein</fullName>
    </submittedName>
</protein>
<keyword evidence="3" id="KW-1185">Reference proteome</keyword>
<dbReference type="EMBL" id="BLXT01007118">
    <property type="protein sequence ID" value="GFO36654.1"/>
    <property type="molecule type" value="Genomic_DNA"/>
</dbReference>
<feature type="region of interest" description="Disordered" evidence="1">
    <location>
        <begin position="41"/>
        <end position="65"/>
    </location>
</feature>